<comment type="caution">
    <text evidence="1">The sequence shown here is derived from an EMBL/GenBank/DDBJ whole genome shotgun (WGS) entry which is preliminary data.</text>
</comment>
<dbReference type="EMBL" id="CAXAMM010026780">
    <property type="protein sequence ID" value="CAK9059601.1"/>
    <property type="molecule type" value="Genomic_DNA"/>
</dbReference>
<reference evidence="1 2" key="1">
    <citation type="submission" date="2024-02" db="EMBL/GenBank/DDBJ databases">
        <authorList>
            <person name="Chen Y."/>
            <person name="Shah S."/>
            <person name="Dougan E. K."/>
            <person name="Thang M."/>
            <person name="Chan C."/>
        </authorList>
    </citation>
    <scope>NUCLEOTIDE SEQUENCE [LARGE SCALE GENOMIC DNA]</scope>
</reference>
<keyword evidence="2" id="KW-1185">Reference proteome</keyword>
<gene>
    <name evidence="1" type="ORF">SCF082_LOCUS31544</name>
</gene>
<dbReference type="InterPro" id="IPR005334">
    <property type="entry name" value="Tctex-1-like"/>
</dbReference>
<dbReference type="Pfam" id="PF03645">
    <property type="entry name" value="Tctex-1"/>
    <property type="match status" value="1"/>
</dbReference>
<name>A0ABP0N7P9_9DINO</name>
<proteinExistence type="predicted"/>
<dbReference type="PANTHER" id="PTHR21255:SF4">
    <property type="entry name" value="DYNEIN LIGHT CHAIN TCTEX-TYPE"/>
    <property type="match status" value="1"/>
</dbReference>
<evidence type="ECO:0000313" key="2">
    <source>
        <dbReference type="Proteomes" id="UP001642464"/>
    </source>
</evidence>
<protein>
    <submittedName>
        <fullName evidence="1">Dynein light chain Tctex-type 1 (Activator of G-protein signaling 2) (AGS2) (T-complex testis-specific protein 1) (TCTEX-1)</fullName>
    </submittedName>
</protein>
<dbReference type="PANTHER" id="PTHR21255">
    <property type="entry name" value="T-COMPLEX-ASSOCIATED-TESTIS-EXPRESSED 1/ DYNEIN LIGHT CHAIN"/>
    <property type="match status" value="1"/>
</dbReference>
<dbReference type="Gene3D" id="3.30.1140.40">
    <property type="entry name" value="Tctex-1"/>
    <property type="match status" value="1"/>
</dbReference>
<accession>A0ABP0N7P9</accession>
<organism evidence="1 2">
    <name type="scientific">Durusdinium trenchii</name>
    <dbReference type="NCBI Taxonomy" id="1381693"/>
    <lineage>
        <taxon>Eukaryota</taxon>
        <taxon>Sar</taxon>
        <taxon>Alveolata</taxon>
        <taxon>Dinophyceae</taxon>
        <taxon>Suessiales</taxon>
        <taxon>Symbiodiniaceae</taxon>
        <taxon>Durusdinium</taxon>
    </lineage>
</organism>
<dbReference type="Proteomes" id="UP001642464">
    <property type="component" value="Unassembled WGS sequence"/>
</dbReference>
<dbReference type="CDD" id="cd21455">
    <property type="entry name" value="DLC-like_DYNLT1_DYNLT3"/>
    <property type="match status" value="1"/>
</dbReference>
<dbReference type="InterPro" id="IPR038586">
    <property type="entry name" value="Tctex-1-like_sf"/>
</dbReference>
<evidence type="ECO:0000313" key="1">
    <source>
        <dbReference type="EMBL" id="CAK9059601.1"/>
    </source>
</evidence>
<sequence>MASRASDEAIHSAEEIDAIVKRIIQEVLGEAKEHRPELTDVWCDQILERSLKEVSSLGRPFKYMATCVISRQPGQLDTAATAFWDTQFDCLCCTRLGNGRSDCIVTVYACRRF</sequence>